<protein>
    <submittedName>
        <fullName evidence="2">Uncharacterized protein</fullName>
    </submittedName>
</protein>
<evidence type="ECO:0000313" key="2">
    <source>
        <dbReference type="EMBL" id="GEN74927.1"/>
    </source>
</evidence>
<sequence>MITFELIKKNFVCMKRTAPILFIMALVFLSGSAKAQRAVSDTLAYAKKFEVNKEKYIGKKFSLLLKDMTQLPFKKAKSDIRQDGNDPLPSTLFRFSGKDIDASGEVTMVIRWKPDDTPTTPLEFFEQEHNYGFTVNEKNFFENKIIRDLVVYKQ</sequence>
<dbReference type="Proteomes" id="UP000321863">
    <property type="component" value="Unassembled WGS sequence"/>
</dbReference>
<name>A0A511YI99_9FLAO</name>
<comment type="caution">
    <text evidence="2">The sequence shown here is derived from an EMBL/GenBank/DDBJ whole genome shotgun (WGS) entry which is preliminary data.</text>
</comment>
<dbReference type="AlphaFoldDB" id="A0A511YI99"/>
<gene>
    <name evidence="2" type="ORF">CHA01nite_06670</name>
</gene>
<feature type="signal peptide" evidence="1">
    <location>
        <begin position="1"/>
        <end position="35"/>
    </location>
</feature>
<evidence type="ECO:0000256" key="1">
    <source>
        <dbReference type="SAM" id="SignalP"/>
    </source>
</evidence>
<feature type="chain" id="PRO_5022033497" evidence="1">
    <location>
        <begin position="36"/>
        <end position="154"/>
    </location>
</feature>
<keyword evidence="1" id="KW-0732">Signal</keyword>
<keyword evidence="3" id="KW-1185">Reference proteome</keyword>
<reference evidence="2 3" key="1">
    <citation type="submission" date="2019-07" db="EMBL/GenBank/DDBJ databases">
        <title>Whole genome shotgun sequence of Chryseobacterium hagamense NBRC 105253.</title>
        <authorList>
            <person name="Hosoyama A."/>
            <person name="Uohara A."/>
            <person name="Ohji S."/>
            <person name="Ichikawa N."/>
        </authorList>
    </citation>
    <scope>NUCLEOTIDE SEQUENCE [LARGE SCALE GENOMIC DNA]</scope>
    <source>
        <strain evidence="2 3">NBRC 105253</strain>
    </source>
</reference>
<dbReference type="EMBL" id="BJYJ01000002">
    <property type="protein sequence ID" value="GEN74927.1"/>
    <property type="molecule type" value="Genomic_DNA"/>
</dbReference>
<accession>A0A511YI99</accession>
<evidence type="ECO:0000313" key="3">
    <source>
        <dbReference type="Proteomes" id="UP000321863"/>
    </source>
</evidence>
<organism evidence="2 3">
    <name type="scientific">Chryseobacterium hagamense</name>
    <dbReference type="NCBI Taxonomy" id="395935"/>
    <lineage>
        <taxon>Bacteria</taxon>
        <taxon>Pseudomonadati</taxon>
        <taxon>Bacteroidota</taxon>
        <taxon>Flavobacteriia</taxon>
        <taxon>Flavobacteriales</taxon>
        <taxon>Weeksellaceae</taxon>
        <taxon>Chryseobacterium group</taxon>
        <taxon>Chryseobacterium</taxon>
    </lineage>
</organism>
<proteinExistence type="predicted"/>